<feature type="region of interest" description="Disordered" evidence="5">
    <location>
        <begin position="1085"/>
        <end position="1106"/>
    </location>
</feature>
<reference evidence="8" key="1">
    <citation type="submission" date="2021-12" db="EMBL/GenBank/DDBJ databases">
        <title>Prjna785345.</title>
        <authorList>
            <person name="Rujirawat T."/>
            <person name="Krajaejun T."/>
        </authorList>
    </citation>
    <scope>NUCLEOTIDE SEQUENCE</scope>
    <source>
        <strain evidence="8">Pi057C3</strain>
    </source>
</reference>
<keyword evidence="6" id="KW-1133">Transmembrane helix</keyword>
<dbReference type="PROSITE" id="PS50222">
    <property type="entry name" value="EF_HAND_2"/>
    <property type="match status" value="4"/>
</dbReference>
<feature type="region of interest" description="Disordered" evidence="5">
    <location>
        <begin position="2016"/>
        <end position="2061"/>
    </location>
</feature>
<dbReference type="GO" id="GO:0005509">
    <property type="term" value="F:calcium ion binding"/>
    <property type="evidence" value="ECO:0007669"/>
    <property type="project" value="InterPro"/>
</dbReference>
<keyword evidence="6" id="KW-0812">Transmembrane</keyword>
<feature type="domain" description="EF-hand" evidence="7">
    <location>
        <begin position="818"/>
        <end position="853"/>
    </location>
</feature>
<feature type="compositionally biased region" description="Basic and acidic residues" evidence="5">
    <location>
        <begin position="928"/>
        <end position="945"/>
    </location>
</feature>
<feature type="region of interest" description="Disordered" evidence="5">
    <location>
        <begin position="1866"/>
        <end position="1958"/>
    </location>
</feature>
<proteinExistence type="inferred from homology"/>
<dbReference type="PANTHER" id="PTHR11653">
    <property type="entry name" value="PARVALBUMIN ALPHA"/>
    <property type="match status" value="1"/>
</dbReference>
<feature type="compositionally biased region" description="Low complexity" evidence="5">
    <location>
        <begin position="1093"/>
        <end position="1105"/>
    </location>
</feature>
<feature type="region of interest" description="Disordered" evidence="5">
    <location>
        <begin position="1775"/>
        <end position="1849"/>
    </location>
</feature>
<dbReference type="InterPro" id="IPR002048">
    <property type="entry name" value="EF_hand_dom"/>
</dbReference>
<feature type="compositionally biased region" description="Low complexity" evidence="5">
    <location>
        <begin position="1909"/>
        <end position="1936"/>
    </location>
</feature>
<feature type="binding site" evidence="4">
    <location>
        <position position="878"/>
    </location>
    <ligand>
        <name>Ca(2+)</name>
        <dbReference type="ChEBI" id="CHEBI:29108"/>
        <label>1</label>
    </ligand>
</feature>
<feature type="transmembrane region" description="Helical" evidence="6">
    <location>
        <begin position="380"/>
        <end position="399"/>
    </location>
</feature>
<feature type="transmembrane region" description="Helical" evidence="6">
    <location>
        <begin position="334"/>
        <end position="354"/>
    </location>
</feature>
<evidence type="ECO:0000256" key="1">
    <source>
        <dbReference type="ARBA" id="ARBA00009753"/>
    </source>
</evidence>
<evidence type="ECO:0000256" key="5">
    <source>
        <dbReference type="SAM" id="MobiDB-lite"/>
    </source>
</evidence>
<evidence type="ECO:0000256" key="3">
    <source>
        <dbReference type="ARBA" id="ARBA00022837"/>
    </source>
</evidence>
<feature type="compositionally biased region" description="Low complexity" evidence="5">
    <location>
        <begin position="946"/>
        <end position="962"/>
    </location>
</feature>
<keyword evidence="3 4" id="KW-0106">Calcium</keyword>
<feature type="transmembrane region" description="Helical" evidence="6">
    <location>
        <begin position="305"/>
        <end position="322"/>
    </location>
</feature>
<dbReference type="PANTHER" id="PTHR11653:SF10">
    <property type="entry name" value="EF-HAND DOMAIN-CONTAINING PROTEIN"/>
    <property type="match status" value="1"/>
</dbReference>
<keyword evidence="6" id="KW-0472">Membrane</keyword>
<dbReference type="InterPro" id="IPR018247">
    <property type="entry name" value="EF_Hand_1_Ca_BS"/>
</dbReference>
<protein>
    <recommendedName>
        <fullName evidence="7">EF-hand domain-containing protein</fullName>
    </recommendedName>
</protein>
<dbReference type="PROSITE" id="PS00018">
    <property type="entry name" value="EF_HAND_1"/>
    <property type="match status" value="2"/>
</dbReference>
<comment type="similarity">
    <text evidence="1">Belongs to the parvalbumin family.</text>
</comment>
<evidence type="ECO:0000256" key="2">
    <source>
        <dbReference type="ARBA" id="ARBA00022723"/>
    </source>
</evidence>
<feature type="domain" description="EF-hand" evidence="7">
    <location>
        <begin position="861"/>
        <end position="896"/>
    </location>
</feature>
<feature type="transmembrane region" description="Helical" evidence="6">
    <location>
        <begin position="1509"/>
        <end position="1533"/>
    </location>
</feature>
<evidence type="ECO:0000313" key="9">
    <source>
        <dbReference type="Proteomes" id="UP001209570"/>
    </source>
</evidence>
<evidence type="ECO:0000313" key="8">
    <source>
        <dbReference type="EMBL" id="KAJ0405105.1"/>
    </source>
</evidence>
<dbReference type="InterPro" id="IPR008080">
    <property type="entry name" value="Parvalbumin"/>
</dbReference>
<feature type="transmembrane region" description="Helical" evidence="6">
    <location>
        <begin position="1298"/>
        <end position="1320"/>
    </location>
</feature>
<feature type="transmembrane region" description="Helical" evidence="6">
    <location>
        <begin position="406"/>
        <end position="427"/>
    </location>
</feature>
<feature type="binding site" evidence="4">
    <location>
        <position position="874"/>
    </location>
    <ligand>
        <name>Ca(2+)</name>
        <dbReference type="ChEBI" id="CHEBI:29108"/>
        <label>1</label>
    </ligand>
</feature>
<organism evidence="8 9">
    <name type="scientific">Pythium insidiosum</name>
    <name type="common">Pythiosis disease agent</name>
    <dbReference type="NCBI Taxonomy" id="114742"/>
    <lineage>
        <taxon>Eukaryota</taxon>
        <taxon>Sar</taxon>
        <taxon>Stramenopiles</taxon>
        <taxon>Oomycota</taxon>
        <taxon>Peronosporomycetes</taxon>
        <taxon>Pythiales</taxon>
        <taxon>Pythiaceae</taxon>
        <taxon>Pythium</taxon>
    </lineage>
</organism>
<feature type="transmembrane region" description="Helical" evidence="6">
    <location>
        <begin position="1560"/>
        <end position="1578"/>
    </location>
</feature>
<feature type="binding site" evidence="4">
    <location>
        <position position="885"/>
    </location>
    <ligand>
        <name>Ca(2+)</name>
        <dbReference type="ChEBI" id="CHEBI:29108"/>
        <label>1</label>
    </ligand>
</feature>
<comment type="caution">
    <text evidence="8">The sequence shown here is derived from an EMBL/GenBank/DDBJ whole genome shotgun (WGS) entry which is preliminary data.</text>
</comment>
<feature type="compositionally biased region" description="Acidic residues" evidence="5">
    <location>
        <begin position="1801"/>
        <end position="1815"/>
    </location>
</feature>
<feature type="compositionally biased region" description="Polar residues" evidence="5">
    <location>
        <begin position="2022"/>
        <end position="2040"/>
    </location>
</feature>
<evidence type="ECO:0000256" key="6">
    <source>
        <dbReference type="SAM" id="Phobius"/>
    </source>
</evidence>
<feature type="region of interest" description="Disordered" evidence="5">
    <location>
        <begin position="646"/>
        <end position="670"/>
    </location>
</feature>
<feature type="binding site" evidence="4">
    <location>
        <position position="831"/>
    </location>
    <ligand>
        <name>Ca(2+)</name>
        <dbReference type="ChEBI" id="CHEBI:29108"/>
        <label>1</label>
    </ligand>
</feature>
<accession>A0AAD5LNT1</accession>
<feature type="transmembrane region" description="Helical" evidence="6">
    <location>
        <begin position="114"/>
        <end position="132"/>
    </location>
</feature>
<feature type="domain" description="EF-hand" evidence="7">
    <location>
        <begin position="1641"/>
        <end position="1676"/>
    </location>
</feature>
<feature type="transmembrane region" description="Helical" evidence="6">
    <location>
        <begin position="1190"/>
        <end position="1211"/>
    </location>
</feature>
<feature type="transmembrane region" description="Helical" evidence="6">
    <location>
        <begin position="1585"/>
        <end position="1604"/>
    </location>
</feature>
<feature type="transmembrane region" description="Helical" evidence="6">
    <location>
        <begin position="1240"/>
        <end position="1257"/>
    </location>
</feature>
<feature type="compositionally biased region" description="Low complexity" evidence="5">
    <location>
        <begin position="1826"/>
        <end position="1849"/>
    </location>
</feature>
<feature type="transmembrane region" description="Helical" evidence="6">
    <location>
        <begin position="1978"/>
        <end position="1999"/>
    </location>
</feature>
<feature type="transmembrane region" description="Helical" evidence="6">
    <location>
        <begin position="447"/>
        <end position="469"/>
    </location>
</feature>
<keyword evidence="9" id="KW-1185">Reference proteome</keyword>
<feature type="transmembrane region" description="Helical" evidence="6">
    <location>
        <begin position="1163"/>
        <end position="1184"/>
    </location>
</feature>
<feature type="binding site" evidence="4">
    <location>
        <position position="842"/>
    </location>
    <ligand>
        <name>Ca(2+)</name>
        <dbReference type="ChEBI" id="CHEBI:29108"/>
        <label>1</label>
    </ligand>
</feature>
<dbReference type="EMBL" id="JAKCXM010000050">
    <property type="protein sequence ID" value="KAJ0405105.1"/>
    <property type="molecule type" value="Genomic_DNA"/>
</dbReference>
<dbReference type="Gene3D" id="1.10.238.10">
    <property type="entry name" value="EF-hand"/>
    <property type="match status" value="2"/>
</dbReference>
<feature type="compositionally biased region" description="Acidic residues" evidence="5">
    <location>
        <begin position="2042"/>
        <end position="2061"/>
    </location>
</feature>
<dbReference type="Pfam" id="PF13499">
    <property type="entry name" value="EF-hand_7"/>
    <property type="match status" value="2"/>
</dbReference>
<feature type="region of interest" description="Disordered" evidence="5">
    <location>
        <begin position="974"/>
        <end position="998"/>
    </location>
</feature>
<feature type="transmembrane region" description="Helical" evidence="6">
    <location>
        <begin position="538"/>
        <end position="559"/>
    </location>
</feature>
<dbReference type="Proteomes" id="UP001209570">
    <property type="component" value="Unassembled WGS sequence"/>
</dbReference>
<sequence>MEIPARGSTTTPRDAAPVRSEAEESDCAYGAAKLTPTEIASQLHFRLHRESRAGAPHERLMADVRKMMRLDNMRDAFKRNVRLALRIAAGVLLAGLAQTRAPPDLGKQWYLLPSSYYLGGLSWAAVMVVFAASRNIGGALRQIWQIDVGVGLALCYNFIVFSLIPMNQDNIITLSVNLRGKTTQTKTMPAKQSKNTLKSPQQNDSDCAYVSAELMPVEVGNDKARLRMRMRRMSSEATRSTTASFSRHRLVADVKKIMCLDNMRDAFKMNVQLAARIAFGVLLASVAQTRAPAHSDRQWYLLPSWYYLGALSWAAMMVIFAASRNVGGAIMQIWQIDLGVGIALLYNLIVFSLIPMNQEKIITVSITLKGDRYDISLADWSKIVPLIILFSFSMMVLPVSTNVKQFAVSTNLYFMLTIVSPMNPIYPTQRKDLGDGYFGVHNLVRNFAVYCIVGAIGTFISFATMLFPYPLFAIREFKNHTHDATREIREVLNLVVDAYCFRANDIRSMDFFKLKLEPGTVLPSIFTFFSCKVASSGLYYLLNNCFLFLWVTVSMYVYYSSSYVPRAGVVSSYMAASVVLEHSCRNQNGNKSLSYSSLTENSLGILILMLTEALIQPQSARKLLRANIKNALQKFQTSVTKVYRHHLTRERGSDTNQKDAGQDAGSDVPQQTSVDELLDAVAIKELHTVLDVDLPRLLADQEKLLQDASSEPDLWRPVFSRDKYSRVLAICRTLLTQLRILSDLVTWYHGRRRSTVSFHLPPTDSVGDGPLDGHHRDNSLKLWRQAQDTFAAALTETLNTLVSLFDDQVPAKDADDTVIFLQMKEAFRIADVNRRGEVDASELASLLNQLLPYSAARGAVHMEQYVAEFMKLVDRNGDGKVSYAEFMEALNHGFRLELEIYETRRGSALMRPQMSQESGSDMDDDGEVVYRDHDDVGESDSHDTRAALLPPSSPQPTASSPTALISRLWPPALSPRQAGRSPVVHPVSQRSPPSRPTTQQLLLNVEAFSIKEAARLMRQRYGEHLLAETSARHRVAVEDFVLVSCLVCAVNEIATQLVALHKLEVTGLFYAALKDDAMASPRVRLRMRRSSSRRTASAAKGSSSRRLLHGVQRAMRLDNIRDAFKQNAQLAARIALGVLIAGVAQTRSSGQSSKQWALLPADYFLGGLSWAALMVIFAAARTVGGALMQIWQIDLGVALALLYNVVVYSLIPMHQQHLVTVSVNLNGNSYDISLTDWAKIVPLLLFFTFVVFVLPIVRNSLMRQRVLTVVSPMNPIYPMQRKDLGDGFFNVTNLVHNFAIYCLVGVVGTLISLATMLFPFPIFAIREFKSHVHGATQEVKDLLNLIQFIHLIGSLINNLDAMTFAIELETCHSAHTTLMERIQRKVYVLQTETNDLLDDIATHVLDAATTLPTQKLRRLETRLERLIKAYTETYSSLLTTQIQTPQQVGRSMPLNLFLYSFHALIQTLTLVQFENAFNQKNFTLRHRISGFLRHVVKSLWQKEQYPRQLLVFALRTTFAVFIGVCLSTFVFAFSSTVPNAIAMVAEAHIGGTYGNTANRLSGLVAGTVLPSIFSFFICKSRSAEVYNTVNNVVLFGWTTLSMYVFYSSRYFQSAGMVSAYMAASVLLEHNEFATFDAEDTAIFMQMKEAFRVADVHRRGQVDATELAVLLEQLMPYSMPEGTVKMDQYVTEFMQLVDRDHDGIITYAEFMDALNHGFRLELEIYNDIRSSLMKLVFPACLVFCCAALATTTVNSRIAPPSSIRGVADLVDEPNFGATPSHLSQPHSAIRVPIGGSSGEDTGNGDEDEDEDEDEDAILPLDSGSDLDSNIDSGKDSGSGSDSSFFSDIDAGSTTNASIAAIDANRTRTDDVSVGDTSGSEDLDLGSNNDITSDVASDSDSDDVSDDTDSSGDNGSLVPTTSASSSSSAMQATLSTSSGRSDNVVNEPRAKSVDKGSATSSVLLSTATSSSETDFLSKPVLFGGAVVGAVIGIVGVIVATARLRMRSVQRDLIAEAPESVTGGRRQSASSGRQDTPASTSLSVDGDDSEQGSEDEGSFENDVL</sequence>
<keyword evidence="2 4" id="KW-0479">Metal-binding</keyword>
<feature type="region of interest" description="Disordered" evidence="5">
    <location>
        <begin position="908"/>
        <end position="962"/>
    </location>
</feature>
<feature type="compositionally biased region" description="Basic and acidic residues" evidence="5">
    <location>
        <begin position="649"/>
        <end position="661"/>
    </location>
</feature>
<evidence type="ECO:0000256" key="4">
    <source>
        <dbReference type="PIRSR" id="PIRSR608080-1"/>
    </source>
</evidence>
<gene>
    <name evidence="8" type="ORF">P43SY_000516</name>
</gene>
<dbReference type="InterPro" id="IPR011992">
    <property type="entry name" value="EF-hand-dom_pair"/>
</dbReference>
<feature type="domain" description="EF-hand" evidence="7">
    <location>
        <begin position="1684"/>
        <end position="1719"/>
    </location>
</feature>
<dbReference type="SMART" id="SM00054">
    <property type="entry name" value="EFh"/>
    <property type="match status" value="4"/>
</dbReference>
<feature type="region of interest" description="Disordered" evidence="5">
    <location>
        <begin position="1"/>
        <end position="22"/>
    </location>
</feature>
<feature type="compositionally biased region" description="Acidic residues" evidence="5">
    <location>
        <begin position="1895"/>
        <end position="1908"/>
    </location>
</feature>
<name>A0AAD5LNT1_PYTIN</name>
<dbReference type="CDD" id="cd00051">
    <property type="entry name" value="EFh"/>
    <property type="match status" value="2"/>
</dbReference>
<evidence type="ECO:0000259" key="7">
    <source>
        <dbReference type="PROSITE" id="PS50222"/>
    </source>
</evidence>
<feature type="compositionally biased region" description="Polar residues" evidence="5">
    <location>
        <begin position="988"/>
        <end position="998"/>
    </location>
</feature>
<feature type="binding site" evidence="4">
    <location>
        <position position="880"/>
    </location>
    <ligand>
        <name>Ca(2+)</name>
        <dbReference type="ChEBI" id="CHEBI:29108"/>
        <label>1</label>
    </ligand>
</feature>
<dbReference type="SUPFAM" id="SSF47473">
    <property type="entry name" value="EF-hand"/>
    <property type="match status" value="1"/>
</dbReference>